<dbReference type="EMBL" id="JAVFWL010000004">
    <property type="protein sequence ID" value="KAK6752375.1"/>
    <property type="molecule type" value="Genomic_DNA"/>
</dbReference>
<proteinExistence type="predicted"/>
<organism evidence="1 2">
    <name type="scientific">Necator americanus</name>
    <name type="common">Human hookworm</name>
    <dbReference type="NCBI Taxonomy" id="51031"/>
    <lineage>
        <taxon>Eukaryota</taxon>
        <taxon>Metazoa</taxon>
        <taxon>Ecdysozoa</taxon>
        <taxon>Nematoda</taxon>
        <taxon>Chromadorea</taxon>
        <taxon>Rhabditida</taxon>
        <taxon>Rhabditina</taxon>
        <taxon>Rhabditomorpha</taxon>
        <taxon>Strongyloidea</taxon>
        <taxon>Ancylostomatidae</taxon>
        <taxon>Bunostominae</taxon>
        <taxon>Necator</taxon>
    </lineage>
</organism>
<evidence type="ECO:0000313" key="2">
    <source>
        <dbReference type="Proteomes" id="UP001303046"/>
    </source>
</evidence>
<gene>
    <name evidence="1" type="primary">Necator_chrIV.g16961</name>
    <name evidence="1" type="ORF">RB195_003663</name>
</gene>
<name>A0ABR1DPK8_NECAM</name>
<sequence length="76" mass="8616">MGRDGILAQRHNSIAAPQSERFDVTEELDQNRLRGIAEGVQTWSKSCELMMTSSKHGDRSDSNSKIQLFRAFVDNF</sequence>
<accession>A0ABR1DPK8</accession>
<evidence type="ECO:0000313" key="1">
    <source>
        <dbReference type="EMBL" id="KAK6752375.1"/>
    </source>
</evidence>
<keyword evidence="2" id="KW-1185">Reference proteome</keyword>
<dbReference type="Proteomes" id="UP001303046">
    <property type="component" value="Unassembled WGS sequence"/>
</dbReference>
<protein>
    <submittedName>
        <fullName evidence="1">Uncharacterized protein</fullName>
    </submittedName>
</protein>
<reference evidence="1 2" key="1">
    <citation type="submission" date="2023-08" db="EMBL/GenBank/DDBJ databases">
        <title>A Necator americanus chromosomal reference genome.</title>
        <authorList>
            <person name="Ilik V."/>
            <person name="Petrzelkova K.J."/>
            <person name="Pardy F."/>
            <person name="Fuh T."/>
            <person name="Niatou-Singa F.S."/>
            <person name="Gouil Q."/>
            <person name="Baker L."/>
            <person name="Ritchie M.E."/>
            <person name="Jex A.R."/>
            <person name="Gazzola D."/>
            <person name="Li H."/>
            <person name="Toshio Fujiwara R."/>
            <person name="Zhan B."/>
            <person name="Aroian R.V."/>
            <person name="Pafco B."/>
            <person name="Schwarz E.M."/>
        </authorList>
    </citation>
    <scope>NUCLEOTIDE SEQUENCE [LARGE SCALE GENOMIC DNA]</scope>
    <source>
        <strain evidence="1 2">Aroian</strain>
        <tissue evidence="1">Whole animal</tissue>
    </source>
</reference>
<comment type="caution">
    <text evidence="1">The sequence shown here is derived from an EMBL/GenBank/DDBJ whole genome shotgun (WGS) entry which is preliminary data.</text>
</comment>